<dbReference type="PANTHER" id="PTHR48111:SF69">
    <property type="entry name" value="RESPONSE REGULATOR RECEIVER"/>
    <property type="match status" value="1"/>
</dbReference>
<dbReference type="NCBIfam" id="TIGR00229">
    <property type="entry name" value="sensory_box"/>
    <property type="match status" value="1"/>
</dbReference>
<feature type="modified residue" description="4-aspartylphosphate" evidence="2">
    <location>
        <position position="55"/>
    </location>
</feature>
<gene>
    <name evidence="5" type="ORF">PX52LOC_07555</name>
</gene>
<dbReference type="SMART" id="SM00091">
    <property type="entry name" value="PAS"/>
    <property type="match status" value="1"/>
</dbReference>
<dbReference type="InterPro" id="IPR001789">
    <property type="entry name" value="Sig_transdc_resp-reg_receiver"/>
</dbReference>
<dbReference type="SMART" id="SM00448">
    <property type="entry name" value="REC"/>
    <property type="match status" value="1"/>
</dbReference>
<dbReference type="GO" id="GO:0032993">
    <property type="term" value="C:protein-DNA complex"/>
    <property type="evidence" value="ECO:0007669"/>
    <property type="project" value="TreeGrafter"/>
</dbReference>
<dbReference type="SUPFAM" id="SSF52172">
    <property type="entry name" value="CheY-like"/>
    <property type="match status" value="1"/>
</dbReference>
<dbReference type="GO" id="GO:0000156">
    <property type="term" value="F:phosphorelay response regulator activity"/>
    <property type="evidence" value="ECO:0007669"/>
    <property type="project" value="TreeGrafter"/>
</dbReference>
<dbReference type="Pfam" id="PF00989">
    <property type="entry name" value="PAS"/>
    <property type="match status" value="1"/>
</dbReference>
<proteinExistence type="predicted"/>
<dbReference type="GO" id="GO:0000976">
    <property type="term" value="F:transcription cis-regulatory region binding"/>
    <property type="evidence" value="ECO:0007669"/>
    <property type="project" value="TreeGrafter"/>
</dbReference>
<dbReference type="Gene3D" id="3.30.450.20">
    <property type="entry name" value="PAS domain"/>
    <property type="match status" value="1"/>
</dbReference>
<dbReference type="CDD" id="cd17534">
    <property type="entry name" value="REC_DC-like"/>
    <property type="match status" value="1"/>
</dbReference>
<accession>A0A5C1APE0</accession>
<dbReference type="InterPro" id="IPR000014">
    <property type="entry name" value="PAS"/>
</dbReference>
<dbReference type="PROSITE" id="PS50112">
    <property type="entry name" value="PAS"/>
    <property type="match status" value="1"/>
</dbReference>
<evidence type="ECO:0000313" key="5">
    <source>
        <dbReference type="EMBL" id="QEL20455.1"/>
    </source>
</evidence>
<name>A0A5C1APE0_9BACT</name>
<dbReference type="EMBL" id="CP042425">
    <property type="protein sequence ID" value="QEL20455.1"/>
    <property type="molecule type" value="Genomic_DNA"/>
</dbReference>
<dbReference type="RefSeq" id="WP_149114758.1">
    <property type="nucleotide sequence ID" value="NZ_CP042425.1"/>
</dbReference>
<dbReference type="Proteomes" id="UP000324974">
    <property type="component" value="Chromosome"/>
</dbReference>
<reference evidence="6" key="1">
    <citation type="submission" date="2019-08" db="EMBL/GenBank/DDBJ databases">
        <title>Limnoglobus roseus gen. nov., sp. nov., a novel freshwater planctomycete with a giant genome from the family Gemmataceae.</title>
        <authorList>
            <person name="Kulichevskaya I.S."/>
            <person name="Naumoff D.G."/>
            <person name="Miroshnikov K."/>
            <person name="Ivanova A."/>
            <person name="Philippov D.A."/>
            <person name="Hakobyan A."/>
            <person name="Rijpstra I.C."/>
            <person name="Sinninghe Damste J.S."/>
            <person name="Liesack W."/>
            <person name="Dedysh S.N."/>
        </authorList>
    </citation>
    <scope>NUCLEOTIDE SEQUENCE [LARGE SCALE GENOMIC DNA]</scope>
    <source>
        <strain evidence="6">PX52</strain>
    </source>
</reference>
<organism evidence="5 6">
    <name type="scientific">Limnoglobus roseus</name>
    <dbReference type="NCBI Taxonomy" id="2598579"/>
    <lineage>
        <taxon>Bacteria</taxon>
        <taxon>Pseudomonadati</taxon>
        <taxon>Planctomycetota</taxon>
        <taxon>Planctomycetia</taxon>
        <taxon>Gemmatales</taxon>
        <taxon>Gemmataceae</taxon>
        <taxon>Limnoglobus</taxon>
    </lineage>
</organism>
<dbReference type="InterPro" id="IPR013767">
    <property type="entry name" value="PAS_fold"/>
</dbReference>
<dbReference type="GO" id="GO:0006355">
    <property type="term" value="P:regulation of DNA-templated transcription"/>
    <property type="evidence" value="ECO:0007669"/>
    <property type="project" value="InterPro"/>
</dbReference>
<sequence>MLKATILIVEDEALIAEDLREQLEQLGHTVVGVVDTADEAIAATRQKSPGLVLMDIRLRGGADGVDAATMISEWSDVPIIYMTAHSDADTVARAMLVQPYGYVVKPVRDSDLVTAIQTALLRHAAEARLRAFETEARRIVENTADLVLQILPDGRMMSSNPAGRTALGYSPSQLCRLNFRQLVADSHGEAVPQLLSRAAEVDGDTQLQLTLAARDGRRIPVKGVVGRRQLGGRVDRLWVVLHPIIDANPASTQGSNQASVGGEVQPAFLPTEDAIGPPVTAACCLQPAGRGWNSAAR</sequence>
<evidence type="ECO:0000256" key="2">
    <source>
        <dbReference type="PROSITE-ProRule" id="PRU00169"/>
    </source>
</evidence>
<dbReference type="InterPro" id="IPR011006">
    <property type="entry name" value="CheY-like_superfamily"/>
</dbReference>
<feature type="domain" description="PAS" evidence="4">
    <location>
        <begin position="132"/>
        <end position="202"/>
    </location>
</feature>
<dbReference type="InterPro" id="IPR035965">
    <property type="entry name" value="PAS-like_dom_sf"/>
</dbReference>
<dbReference type="GO" id="GO:0005829">
    <property type="term" value="C:cytosol"/>
    <property type="evidence" value="ECO:0007669"/>
    <property type="project" value="TreeGrafter"/>
</dbReference>
<dbReference type="PANTHER" id="PTHR48111">
    <property type="entry name" value="REGULATOR OF RPOS"/>
    <property type="match status" value="1"/>
</dbReference>
<dbReference type="SUPFAM" id="SSF55785">
    <property type="entry name" value="PYP-like sensor domain (PAS domain)"/>
    <property type="match status" value="1"/>
</dbReference>
<evidence type="ECO:0000259" key="3">
    <source>
        <dbReference type="PROSITE" id="PS50110"/>
    </source>
</evidence>
<dbReference type="InterPro" id="IPR039420">
    <property type="entry name" value="WalR-like"/>
</dbReference>
<keyword evidence="2" id="KW-0597">Phosphoprotein</keyword>
<feature type="domain" description="Response regulatory" evidence="3">
    <location>
        <begin position="5"/>
        <end position="120"/>
    </location>
</feature>
<evidence type="ECO:0000259" key="4">
    <source>
        <dbReference type="PROSITE" id="PS50112"/>
    </source>
</evidence>
<protein>
    <submittedName>
        <fullName evidence="5">Response regulator receiver domain</fullName>
    </submittedName>
</protein>
<dbReference type="AlphaFoldDB" id="A0A5C1APE0"/>
<evidence type="ECO:0000256" key="1">
    <source>
        <dbReference type="ARBA" id="ARBA00023125"/>
    </source>
</evidence>
<dbReference type="CDD" id="cd00130">
    <property type="entry name" value="PAS"/>
    <property type="match status" value="1"/>
</dbReference>
<dbReference type="KEGG" id="lrs:PX52LOC_07555"/>
<keyword evidence="6" id="KW-1185">Reference proteome</keyword>
<dbReference type="Pfam" id="PF00072">
    <property type="entry name" value="Response_reg"/>
    <property type="match status" value="1"/>
</dbReference>
<keyword evidence="1" id="KW-0238">DNA-binding</keyword>
<evidence type="ECO:0000313" key="6">
    <source>
        <dbReference type="Proteomes" id="UP000324974"/>
    </source>
</evidence>
<dbReference type="OrthoDB" id="259454at2"/>
<dbReference type="Gene3D" id="3.40.50.2300">
    <property type="match status" value="1"/>
</dbReference>
<dbReference type="PROSITE" id="PS50110">
    <property type="entry name" value="RESPONSE_REGULATORY"/>
    <property type="match status" value="1"/>
</dbReference>